<dbReference type="InterPro" id="IPR044832">
    <property type="entry name" value="NRP-like"/>
</dbReference>
<dbReference type="EMBL" id="CACRZD030000006">
    <property type="protein sequence ID" value="CAA6661842.1"/>
    <property type="molecule type" value="Genomic_DNA"/>
</dbReference>
<dbReference type="PANTHER" id="PTHR46034:SF7">
    <property type="entry name" value="INFLUENZA VIRUS NS1A-BINDING PROTEIN"/>
    <property type="match status" value="1"/>
</dbReference>
<evidence type="ECO:0000259" key="1">
    <source>
        <dbReference type="PROSITE" id="PS51222"/>
    </source>
</evidence>
<keyword evidence="3" id="KW-1185">Reference proteome</keyword>
<reference evidence="2 3" key="1">
    <citation type="submission" date="2019-12" db="EMBL/GenBank/DDBJ databases">
        <authorList>
            <person name="Scholz U."/>
            <person name="Mascher M."/>
            <person name="Fiebig A."/>
        </authorList>
    </citation>
    <scope>NUCLEOTIDE SEQUENCE</scope>
</reference>
<dbReference type="InterPro" id="IPR006652">
    <property type="entry name" value="Kelch_1"/>
</dbReference>
<dbReference type="InterPro" id="IPR015915">
    <property type="entry name" value="Kelch-typ_b-propeller"/>
</dbReference>
<organism evidence="2">
    <name type="scientific">Spirodela intermedia</name>
    <name type="common">Intermediate duckweed</name>
    <dbReference type="NCBI Taxonomy" id="51605"/>
    <lineage>
        <taxon>Eukaryota</taxon>
        <taxon>Viridiplantae</taxon>
        <taxon>Streptophyta</taxon>
        <taxon>Embryophyta</taxon>
        <taxon>Tracheophyta</taxon>
        <taxon>Spermatophyta</taxon>
        <taxon>Magnoliopsida</taxon>
        <taxon>Liliopsida</taxon>
        <taxon>Araceae</taxon>
        <taxon>Lemnoideae</taxon>
        <taxon>Spirodela</taxon>
    </lineage>
</organism>
<dbReference type="SUPFAM" id="SSF117281">
    <property type="entry name" value="Kelch motif"/>
    <property type="match status" value="2"/>
</dbReference>
<dbReference type="AlphaFoldDB" id="A0A7I8IXE5"/>
<dbReference type="PANTHER" id="PTHR46034">
    <property type="match status" value="1"/>
</dbReference>
<dbReference type="SMART" id="SM00767">
    <property type="entry name" value="DCD"/>
    <property type="match status" value="1"/>
</dbReference>
<protein>
    <recommendedName>
        <fullName evidence="1">DCD domain-containing protein</fullName>
    </recommendedName>
</protein>
<dbReference type="Pfam" id="PF10539">
    <property type="entry name" value="Dev_Cell_Death"/>
    <property type="match status" value="1"/>
</dbReference>
<dbReference type="Gene3D" id="2.120.10.80">
    <property type="entry name" value="Kelch-type beta propeller"/>
    <property type="match status" value="2"/>
</dbReference>
<gene>
    <name evidence="2" type="ORF">SI7747_06008236</name>
</gene>
<evidence type="ECO:0000313" key="3">
    <source>
        <dbReference type="Proteomes" id="UP001189122"/>
    </source>
</evidence>
<dbReference type="PROSITE" id="PS51222">
    <property type="entry name" value="DCD"/>
    <property type="match status" value="1"/>
</dbReference>
<name>A0A7I8IXE5_SPIIN</name>
<evidence type="ECO:0000313" key="2">
    <source>
        <dbReference type="EMBL" id="CAA2622182.1"/>
    </source>
</evidence>
<dbReference type="SMART" id="SM00612">
    <property type="entry name" value="Kelch"/>
    <property type="match status" value="4"/>
</dbReference>
<proteinExistence type="predicted"/>
<accession>A0A7I8IXE5</accession>
<dbReference type="GO" id="GO:0034976">
    <property type="term" value="P:response to endoplasmic reticulum stress"/>
    <property type="evidence" value="ECO:0007669"/>
    <property type="project" value="InterPro"/>
</dbReference>
<sequence>MWPVDSDKVGNSSVPARNLSKPNLGGVIFGCKHHTISECLTNQLFGLPGAHISYVRKIEPGLPLFLFNYSDRKLHGIFEAASHGRMNIDPYGWTEDGKERSPYPAQVRFFIKTNCQPIGEDMFRPIISDNYYNTRHFYFELDHAQVRGLLSLFTCNQLKDNARSPFVTSKGKNVFAAMPTTRKGNEGFNETRIPGEREDTATEFGGGRKSAVVFRTENSYASLILVESGGNGLSSLNSTSNSSSEDRAQKQFISDQEELVYDMMKAHIPSTSGHGLSKEGEDSTLVLMIKEVKERMTFLEKKQVESEKEVQGLRKVARECCRAAQGLAKHAKELESKLGSSMSPAGESSKKSSVDFRLTSEELVYIIGGFDGDSWLSALDSYSLSLDLMTSLRPMSSARSYASAAALDGRLYVFGGGDGSLWYNTEATNGGISLRWFGEGSLAGVTLSGKVFAIGGGNGVESFSDVEMIDPILGRWIKHQSMIQKRFALAAAELGGAIYSVGGFDGEAYLRSGERFDPREGFWARIPGMKTARGCHSMAVLDGKLHVVGGYDGSGLSSGVEVFDPRASSWYAGAVLNMARGYAAAAVVGGSLYAIGGVTVDNVVVDVRRTGWAVTDRTAVGQRSFFSAIVM</sequence>
<dbReference type="EMBL" id="LR743593">
    <property type="protein sequence ID" value="CAA2622182.1"/>
    <property type="molecule type" value="Genomic_DNA"/>
</dbReference>
<feature type="domain" description="DCD" evidence="1">
    <location>
        <begin position="22"/>
        <end position="155"/>
    </location>
</feature>
<dbReference type="Proteomes" id="UP001189122">
    <property type="component" value="Unassembled WGS sequence"/>
</dbReference>
<dbReference type="InterPro" id="IPR013989">
    <property type="entry name" value="Dev_and_cell_death_domain"/>
</dbReference>
<dbReference type="Pfam" id="PF01344">
    <property type="entry name" value="Kelch_1"/>
    <property type="match status" value="4"/>
</dbReference>